<dbReference type="Pfam" id="PF21671">
    <property type="entry name" value="CPL1-like"/>
    <property type="match status" value="1"/>
</dbReference>
<feature type="chain" id="PRO_5042334742" description="Protein CPL1-like domain-containing protein" evidence="2">
    <location>
        <begin position="22"/>
        <end position="303"/>
    </location>
</feature>
<evidence type="ECO:0000256" key="1">
    <source>
        <dbReference type="SAM" id="MobiDB-lite"/>
    </source>
</evidence>
<dbReference type="Proteomes" id="UP000092730">
    <property type="component" value="Chromosome 5"/>
</dbReference>
<gene>
    <name evidence="4" type="ORF">I302_05687</name>
    <name evidence="5" type="ORF">I302_107048</name>
</gene>
<reference evidence="5" key="2">
    <citation type="submission" date="2013-07" db="EMBL/GenBank/DDBJ databases">
        <authorList>
            <consortium name="The Broad Institute Genome Sequencing Platform"/>
            <person name="Cuomo C."/>
            <person name="Litvintseva A."/>
            <person name="Chen Y."/>
            <person name="Heitman J."/>
            <person name="Sun S."/>
            <person name="Springer D."/>
            <person name="Dromer F."/>
            <person name="Young S.K."/>
            <person name="Zeng Q."/>
            <person name="Gargeya S."/>
            <person name="Fitzgerald M."/>
            <person name="Abouelleil A."/>
            <person name="Alvarado L."/>
            <person name="Berlin A.M."/>
            <person name="Chapman S.B."/>
            <person name="Dewar J."/>
            <person name="Goldberg J."/>
            <person name="Griggs A."/>
            <person name="Gujja S."/>
            <person name="Hansen M."/>
            <person name="Howarth C."/>
            <person name="Imamovic A."/>
            <person name="Larimer J."/>
            <person name="McCowan C."/>
            <person name="Murphy C."/>
            <person name="Pearson M."/>
            <person name="Priest M."/>
            <person name="Roberts A."/>
            <person name="Saif S."/>
            <person name="Shea T."/>
            <person name="Sykes S."/>
            <person name="Wortman J."/>
            <person name="Nusbaum C."/>
            <person name="Birren B."/>
        </authorList>
    </citation>
    <scope>NUCLEOTIDE SEQUENCE</scope>
    <source>
        <strain evidence="5">CBS 10118</strain>
    </source>
</reference>
<evidence type="ECO:0000313" key="5">
    <source>
        <dbReference type="EMBL" id="WVW85012.1"/>
    </source>
</evidence>
<accession>A0A1B9FZN4</accession>
<evidence type="ECO:0000313" key="4">
    <source>
        <dbReference type="EMBL" id="OCF24228.1"/>
    </source>
</evidence>
<dbReference type="VEuPathDB" id="FungiDB:I302_05687"/>
<protein>
    <recommendedName>
        <fullName evidence="3">Protein CPL1-like domain-containing protein</fullName>
    </recommendedName>
</protein>
<evidence type="ECO:0000256" key="2">
    <source>
        <dbReference type="SAM" id="SignalP"/>
    </source>
</evidence>
<dbReference type="RefSeq" id="XP_019045298.1">
    <property type="nucleotide sequence ID" value="XM_019192301.1"/>
</dbReference>
<dbReference type="PANTHER" id="PTHR35192">
    <property type="entry name" value="PROTEIN, PUTATIVE-RELATED"/>
    <property type="match status" value="1"/>
</dbReference>
<dbReference type="AlphaFoldDB" id="A0A1B9FZN4"/>
<name>A0A1B9FZN4_9TREE</name>
<dbReference type="KEGG" id="kbi:30210086"/>
<dbReference type="OrthoDB" id="439917at2759"/>
<proteinExistence type="predicted"/>
<feature type="domain" description="Protein CPL1-like" evidence="3">
    <location>
        <begin position="228"/>
        <end position="288"/>
    </location>
</feature>
<reference evidence="5" key="4">
    <citation type="submission" date="2024-02" db="EMBL/GenBank/DDBJ databases">
        <title>Comparative genomics of Cryptococcus and Kwoniella reveals pathogenesis evolution and contrasting modes of karyotype evolution via chromosome fusion or intercentromeric recombination.</title>
        <authorList>
            <person name="Coelho M.A."/>
            <person name="David-Palma M."/>
            <person name="Shea T."/>
            <person name="Bowers K."/>
            <person name="McGinley-Smith S."/>
            <person name="Mohammad A.W."/>
            <person name="Gnirke A."/>
            <person name="Yurkov A.M."/>
            <person name="Nowrousian M."/>
            <person name="Sun S."/>
            <person name="Cuomo C.A."/>
            <person name="Heitman J."/>
        </authorList>
    </citation>
    <scope>NUCLEOTIDE SEQUENCE</scope>
    <source>
        <strain evidence="5">CBS 10118</strain>
    </source>
</reference>
<dbReference type="GeneID" id="30210086"/>
<evidence type="ECO:0000313" key="6">
    <source>
        <dbReference type="Proteomes" id="UP000092730"/>
    </source>
</evidence>
<dbReference type="PANTHER" id="PTHR35192:SF2">
    <property type="entry name" value="APPLE DOMAIN-CONTAINING PROTEIN"/>
    <property type="match status" value="1"/>
</dbReference>
<dbReference type="InterPro" id="IPR038955">
    <property type="entry name" value="PriA/CPL1_fungi"/>
</dbReference>
<feature type="signal peptide" evidence="2">
    <location>
        <begin position="1"/>
        <end position="21"/>
    </location>
</feature>
<reference evidence="4" key="3">
    <citation type="submission" date="2014-01" db="EMBL/GenBank/DDBJ databases">
        <title>Evolution of pathogenesis and genome organization in the Tremellales.</title>
        <authorList>
            <person name="Cuomo C."/>
            <person name="Litvintseva A."/>
            <person name="Heitman J."/>
            <person name="Chen Y."/>
            <person name="Sun S."/>
            <person name="Springer D."/>
            <person name="Dromer F."/>
            <person name="Young S."/>
            <person name="Zeng Q."/>
            <person name="Chapman S."/>
            <person name="Gujja S."/>
            <person name="Saif S."/>
            <person name="Birren B."/>
        </authorList>
    </citation>
    <scope>NUCLEOTIDE SEQUENCE</scope>
    <source>
        <strain evidence="4">CBS 10118</strain>
    </source>
</reference>
<dbReference type="PROSITE" id="PS51257">
    <property type="entry name" value="PROKAR_LIPOPROTEIN"/>
    <property type="match status" value="1"/>
</dbReference>
<evidence type="ECO:0000259" key="3">
    <source>
        <dbReference type="Pfam" id="PF21671"/>
    </source>
</evidence>
<dbReference type="EMBL" id="CP144545">
    <property type="protein sequence ID" value="WVW85012.1"/>
    <property type="molecule type" value="Genomic_DNA"/>
</dbReference>
<dbReference type="STRING" id="1296100.A0A1B9FZN4"/>
<keyword evidence="6" id="KW-1185">Reference proteome</keyword>
<organism evidence="4">
    <name type="scientific">Kwoniella bestiolae CBS 10118</name>
    <dbReference type="NCBI Taxonomy" id="1296100"/>
    <lineage>
        <taxon>Eukaryota</taxon>
        <taxon>Fungi</taxon>
        <taxon>Dikarya</taxon>
        <taxon>Basidiomycota</taxon>
        <taxon>Agaricomycotina</taxon>
        <taxon>Tremellomycetes</taxon>
        <taxon>Tremellales</taxon>
        <taxon>Cryptococcaceae</taxon>
        <taxon>Kwoniella</taxon>
    </lineage>
</organism>
<reference evidence="4" key="1">
    <citation type="submission" date="2013-07" db="EMBL/GenBank/DDBJ databases">
        <title>The Genome Sequence of Cryptococcus bestiolae CBS10118.</title>
        <authorList>
            <consortium name="The Broad Institute Genome Sequencing Platform"/>
            <person name="Cuomo C."/>
            <person name="Litvintseva A."/>
            <person name="Chen Y."/>
            <person name="Heitman J."/>
            <person name="Sun S."/>
            <person name="Springer D."/>
            <person name="Dromer F."/>
            <person name="Young S.K."/>
            <person name="Zeng Q."/>
            <person name="Gargeya S."/>
            <person name="Fitzgerald M."/>
            <person name="Abouelleil A."/>
            <person name="Alvarado L."/>
            <person name="Berlin A.M."/>
            <person name="Chapman S.B."/>
            <person name="Dewar J."/>
            <person name="Goldberg J."/>
            <person name="Griggs A."/>
            <person name="Gujja S."/>
            <person name="Hansen M."/>
            <person name="Howarth C."/>
            <person name="Imamovic A."/>
            <person name="Larimer J."/>
            <person name="McCowan C."/>
            <person name="Murphy C."/>
            <person name="Pearson M."/>
            <person name="Priest M."/>
            <person name="Roberts A."/>
            <person name="Saif S."/>
            <person name="Shea T."/>
            <person name="Sykes S."/>
            <person name="Wortman J."/>
            <person name="Nusbaum C."/>
            <person name="Birren B."/>
        </authorList>
    </citation>
    <scope>NUCLEOTIDE SEQUENCE [LARGE SCALE GENOMIC DNA]</scope>
    <source>
        <strain evidence="4">CBS 10118</strain>
    </source>
</reference>
<feature type="region of interest" description="Disordered" evidence="1">
    <location>
        <begin position="30"/>
        <end position="51"/>
    </location>
</feature>
<dbReference type="InterPro" id="IPR048661">
    <property type="entry name" value="CPL1-like"/>
</dbReference>
<keyword evidence="2" id="KW-0732">Signal</keyword>
<dbReference type="EMBL" id="KI894022">
    <property type="protein sequence ID" value="OCF24228.1"/>
    <property type="molecule type" value="Genomic_DNA"/>
</dbReference>
<sequence length="303" mass="31323">MSRNLLVLLSSLVAVAQLASAAHVFTGCTSVDSPSDASPATSRGTQPSASACSDQCAGYTYSYWSSNDSCFCSDVFPSADDFETGTSGTCTNTELSVVGTSFDSVGCYTFQDLTGQPVITSEQTSVAGSQDCLTYCKNDLKAVFGTDASSPTGYSCICGSDFPGNSNDVCGSSGVFIFNHPAPAAASGYAKRQAREAEAKKKRDVEANACPWGLTACAIPGLENIDAFECIDTLNDLESCGGCMYGSYKNLTSAVGENCMGPGVKLGSASCQAGKCVAHQCKDDFELVAGECVPVGQEPLVIQ</sequence>